<dbReference type="AlphaFoldDB" id="A0A4R8LSX6"/>
<evidence type="ECO:0000313" key="6">
    <source>
        <dbReference type="Proteomes" id="UP000295509"/>
    </source>
</evidence>
<reference evidence="5 6" key="1">
    <citation type="submission" date="2019-03" db="EMBL/GenBank/DDBJ databases">
        <title>Genomic Encyclopedia of Type Strains, Phase III (KMG-III): the genomes of soil and plant-associated and newly described type strains.</title>
        <authorList>
            <person name="Whitman W."/>
        </authorList>
    </citation>
    <scope>NUCLEOTIDE SEQUENCE [LARGE SCALE GENOMIC DNA]</scope>
    <source>
        <strain evidence="5 6">LMG 29544</strain>
    </source>
</reference>
<dbReference type="PANTHER" id="PTHR43103">
    <property type="entry name" value="NUCLEOSIDE-DIPHOSPHATE-SUGAR EPIMERASE"/>
    <property type="match status" value="1"/>
</dbReference>
<dbReference type="Proteomes" id="UP000295509">
    <property type="component" value="Unassembled WGS sequence"/>
</dbReference>
<keyword evidence="3" id="KW-0520">NAD</keyword>
<keyword evidence="6" id="KW-1185">Reference proteome</keyword>
<evidence type="ECO:0000256" key="2">
    <source>
        <dbReference type="ARBA" id="ARBA00023002"/>
    </source>
</evidence>
<organism evidence="5 6">
    <name type="scientific">Paraburkholderia rhizosphaerae</name>
    <dbReference type="NCBI Taxonomy" id="480658"/>
    <lineage>
        <taxon>Bacteria</taxon>
        <taxon>Pseudomonadati</taxon>
        <taxon>Pseudomonadota</taxon>
        <taxon>Betaproteobacteria</taxon>
        <taxon>Burkholderiales</taxon>
        <taxon>Burkholderiaceae</taxon>
        <taxon>Paraburkholderia</taxon>
    </lineage>
</organism>
<keyword evidence="2" id="KW-0560">Oxidoreductase</keyword>
<sequence length="287" mass="32106">MMASTHFPSCDKDEHTVKKKIALSGAAGQLGRVLRRALLERGVDLRSAAGSKPLEPLVPGEDVMHGDLREPAVVDRLLEGIDTLIHMAGTSVERALPEIIENNLRGLVEVYEGARRHRVRRIVFASSNHSIGMYPVEDKLALDCEFRPDGFYGLSKMWGEGIARLYWDKHGIESVCVRIGSCIEKPTEFRHLSTWLGFDDLLHLIEQSIDVPDIGYQVVWGVSANTRSYWDNAGAARLGYRPRQNAEDFAAEILARPNPLEGVAQRYQGGSFASFDFTPPQRRHTTR</sequence>
<evidence type="ECO:0000259" key="4">
    <source>
        <dbReference type="Pfam" id="PF01370"/>
    </source>
</evidence>
<evidence type="ECO:0000256" key="3">
    <source>
        <dbReference type="ARBA" id="ARBA00023027"/>
    </source>
</evidence>
<dbReference type="InterPro" id="IPR036291">
    <property type="entry name" value="NAD(P)-bd_dom_sf"/>
</dbReference>
<accession>A0A4R8LSX6</accession>
<comment type="similarity">
    <text evidence="1">Belongs to the NAD(P)-dependent epimerase/dehydratase family.</text>
</comment>
<dbReference type="SUPFAM" id="SSF51735">
    <property type="entry name" value="NAD(P)-binding Rossmann-fold domains"/>
    <property type="match status" value="1"/>
</dbReference>
<name>A0A4R8LSX6_9BURK</name>
<evidence type="ECO:0000313" key="5">
    <source>
        <dbReference type="EMBL" id="TDY50773.1"/>
    </source>
</evidence>
<dbReference type="InterPro" id="IPR001509">
    <property type="entry name" value="Epimerase_deHydtase"/>
</dbReference>
<comment type="caution">
    <text evidence="5">The sequence shown here is derived from an EMBL/GenBank/DDBJ whole genome shotgun (WGS) entry which is preliminary data.</text>
</comment>
<protein>
    <submittedName>
        <fullName evidence="5">Uronate dehydrogenase</fullName>
    </submittedName>
</protein>
<feature type="domain" description="NAD-dependent epimerase/dehydratase" evidence="4">
    <location>
        <begin position="22"/>
        <end position="180"/>
    </location>
</feature>
<dbReference type="EMBL" id="SORE01000008">
    <property type="protein sequence ID" value="TDY50773.1"/>
    <property type="molecule type" value="Genomic_DNA"/>
</dbReference>
<proteinExistence type="inferred from homology"/>
<evidence type="ECO:0000256" key="1">
    <source>
        <dbReference type="ARBA" id="ARBA00007637"/>
    </source>
</evidence>
<dbReference type="Gene3D" id="3.40.50.720">
    <property type="entry name" value="NAD(P)-binding Rossmann-like Domain"/>
    <property type="match status" value="1"/>
</dbReference>
<dbReference type="GO" id="GO:0016491">
    <property type="term" value="F:oxidoreductase activity"/>
    <property type="evidence" value="ECO:0007669"/>
    <property type="project" value="UniProtKB-KW"/>
</dbReference>
<gene>
    <name evidence="5" type="ORF">BX592_1088</name>
</gene>
<dbReference type="Pfam" id="PF01370">
    <property type="entry name" value="Epimerase"/>
    <property type="match status" value="1"/>
</dbReference>
<dbReference type="PANTHER" id="PTHR43103:SF5">
    <property type="entry name" value="4-EPIMERASE, PUTATIVE (AFU_ORTHOLOGUE AFUA_7G00360)-RELATED"/>
    <property type="match status" value="1"/>
</dbReference>